<reference evidence="2" key="1">
    <citation type="journal article" date="2013" name="Stand. Genomic Sci.">
        <title>Complete genome sequence of Desulfocapsa sulfexigens, a marine deltaproteobacterium specialized in disproportionating inorganic sulfur compounds.</title>
        <authorList>
            <person name="Finster K.W."/>
            <person name="Kjeldsen K.U."/>
            <person name="Kube M."/>
            <person name="Reinhardt R."/>
            <person name="Mussmann M."/>
            <person name="Amann R."/>
            <person name="Schreiber L."/>
        </authorList>
    </citation>
    <scope>NUCLEOTIDE SEQUENCE [LARGE SCALE GENOMIC DNA]</scope>
    <source>
        <strain evidence="2">DSM 10523 / SB164P1</strain>
    </source>
</reference>
<dbReference type="STRING" id="1167006.UWK_01213"/>
<accession>M1PMW1</accession>
<sequence>MNDKSKLSLLEQSRISFEDLRMKQSVRTTFKLPEEVIALLGIIAAQLGIKQKSLLDQLTEDSRLLFKLAKEVNTTTSGKEKRQAKTFVISRSSLNSINEVAKKQKVPRDILVEISIKRLLPIIEGELEKHIKRKQILEEMKEFVEQGETLRDQARQALGENDDIYEMIDGQIQLAKKNLTTVKGIIKKGMPMEDW</sequence>
<dbReference type="Proteomes" id="UP000011721">
    <property type="component" value="Chromosome"/>
</dbReference>
<name>M1PMW1_DESSD</name>
<dbReference type="EMBL" id="CP003985">
    <property type="protein sequence ID" value="AGF77781.1"/>
    <property type="molecule type" value="Genomic_DNA"/>
</dbReference>
<organism evidence="1 2">
    <name type="scientific">Desulfocapsa sulfexigens (strain DSM 10523 / SB164P1)</name>
    <dbReference type="NCBI Taxonomy" id="1167006"/>
    <lineage>
        <taxon>Bacteria</taxon>
        <taxon>Pseudomonadati</taxon>
        <taxon>Thermodesulfobacteriota</taxon>
        <taxon>Desulfobulbia</taxon>
        <taxon>Desulfobulbales</taxon>
        <taxon>Desulfocapsaceae</taxon>
        <taxon>Desulfocapsa</taxon>
    </lineage>
</organism>
<dbReference type="AlphaFoldDB" id="M1PMW1"/>
<dbReference type="HOGENOM" id="CLU_1394382_0_0_7"/>
<proteinExistence type="predicted"/>
<gene>
    <name evidence="1" type="ordered locus">UWK_01213</name>
</gene>
<dbReference type="RefSeq" id="WP_015403475.1">
    <property type="nucleotide sequence ID" value="NC_020304.1"/>
</dbReference>
<keyword evidence="2" id="KW-1185">Reference proteome</keyword>
<protein>
    <submittedName>
        <fullName evidence="1">Uncharacterized protein</fullName>
    </submittedName>
</protein>
<evidence type="ECO:0000313" key="1">
    <source>
        <dbReference type="EMBL" id="AGF77781.1"/>
    </source>
</evidence>
<evidence type="ECO:0000313" key="2">
    <source>
        <dbReference type="Proteomes" id="UP000011721"/>
    </source>
</evidence>
<dbReference type="OrthoDB" id="5419800at2"/>
<dbReference type="KEGG" id="dsf:UWK_01213"/>